<evidence type="ECO:0000313" key="1">
    <source>
        <dbReference type="EMBL" id="NKZ18540.1"/>
    </source>
</evidence>
<gene>
    <name evidence="1" type="ORF">HF966_05055</name>
</gene>
<accession>A0A846ZH42</accession>
<dbReference type="RefSeq" id="WP_168676807.1">
    <property type="nucleotide sequence ID" value="NZ_BPKV01000007.1"/>
</dbReference>
<proteinExistence type="predicted"/>
<evidence type="ECO:0000313" key="2">
    <source>
        <dbReference type="Proteomes" id="UP000590460"/>
    </source>
</evidence>
<organism evidence="1 2">
    <name type="scientific">Leuconostoc holzapfelii</name>
    <dbReference type="NCBI Taxonomy" id="434464"/>
    <lineage>
        <taxon>Bacteria</taxon>
        <taxon>Bacillati</taxon>
        <taxon>Bacillota</taxon>
        <taxon>Bacilli</taxon>
        <taxon>Lactobacillales</taxon>
        <taxon>Lactobacillaceae</taxon>
        <taxon>Leuconostoc</taxon>
    </lineage>
</organism>
<name>A0A846ZH42_9LACO</name>
<dbReference type="EMBL" id="JAAXPO010000005">
    <property type="protein sequence ID" value="NKZ18540.1"/>
    <property type="molecule type" value="Genomic_DNA"/>
</dbReference>
<sequence>MKRDENNLLSLLEKLPLNADERVLVDQAIFRLKVKNEAEDKVVRDLRVAFRSLALNQKLSAPGVKFFTQLEKPNFLQDNAMMWSFWLSQIN</sequence>
<evidence type="ECO:0008006" key="3">
    <source>
        <dbReference type="Google" id="ProtNLM"/>
    </source>
</evidence>
<protein>
    <recommendedName>
        <fullName evidence="3">Bacteriocin immunity protein</fullName>
    </recommendedName>
</protein>
<dbReference type="Proteomes" id="UP000590460">
    <property type="component" value="Unassembled WGS sequence"/>
</dbReference>
<dbReference type="AlphaFoldDB" id="A0A846ZH42"/>
<comment type="caution">
    <text evidence="1">The sequence shown here is derived from an EMBL/GenBank/DDBJ whole genome shotgun (WGS) entry which is preliminary data.</text>
</comment>
<reference evidence="1 2" key="1">
    <citation type="submission" date="2020-04" db="EMBL/GenBank/DDBJ databases">
        <title>MicrobeNet Type strains.</title>
        <authorList>
            <person name="Nicholson A.C."/>
        </authorList>
    </citation>
    <scope>NUCLEOTIDE SEQUENCE [LARGE SCALE GENOMIC DNA]</scope>
    <source>
        <strain evidence="1 2">CCUG 54536</strain>
    </source>
</reference>